<dbReference type="AlphaFoldDB" id="A0AAW9NXY7"/>
<evidence type="ECO:0000313" key="1">
    <source>
        <dbReference type="EMBL" id="MEC1180191.1"/>
    </source>
</evidence>
<sequence>MKNLIEVYLLKNGKYEWDNVYTVIPDDDLAEMTEEERAEVALFFKVSLYDDCIIDIKEVFENIIAY</sequence>
<proteinExistence type="predicted"/>
<dbReference type="RefSeq" id="WP_326124757.1">
    <property type="nucleotide sequence ID" value="NZ_JARSFG010000023.1"/>
</dbReference>
<reference evidence="1 2" key="1">
    <citation type="submission" date="2023-03" db="EMBL/GenBank/DDBJ databases">
        <title>Bacillus Genome Sequencing.</title>
        <authorList>
            <person name="Dunlap C."/>
        </authorList>
    </citation>
    <scope>NUCLEOTIDE SEQUENCE [LARGE SCALE GENOMIC DNA]</scope>
    <source>
        <strain evidence="1 2">B-59205</strain>
    </source>
</reference>
<name>A0AAW9NXY7_9BACL</name>
<dbReference type="EMBL" id="JARSFG010000023">
    <property type="protein sequence ID" value="MEC1180191.1"/>
    <property type="molecule type" value="Genomic_DNA"/>
</dbReference>
<dbReference type="Proteomes" id="UP001344888">
    <property type="component" value="Unassembled WGS sequence"/>
</dbReference>
<keyword evidence="2" id="KW-1185">Reference proteome</keyword>
<protein>
    <submittedName>
        <fullName evidence="1">Uncharacterized protein</fullName>
    </submittedName>
</protein>
<gene>
    <name evidence="1" type="ORF">P9B03_16940</name>
</gene>
<organism evidence="1 2">
    <name type="scientific">Metasolibacillus meyeri</name>
    <dbReference type="NCBI Taxonomy" id="1071052"/>
    <lineage>
        <taxon>Bacteria</taxon>
        <taxon>Bacillati</taxon>
        <taxon>Bacillota</taxon>
        <taxon>Bacilli</taxon>
        <taxon>Bacillales</taxon>
        <taxon>Caryophanaceae</taxon>
        <taxon>Metasolibacillus</taxon>
    </lineage>
</organism>
<accession>A0AAW9NXY7</accession>
<evidence type="ECO:0000313" key="2">
    <source>
        <dbReference type="Proteomes" id="UP001344888"/>
    </source>
</evidence>
<comment type="caution">
    <text evidence="1">The sequence shown here is derived from an EMBL/GenBank/DDBJ whole genome shotgun (WGS) entry which is preliminary data.</text>
</comment>